<dbReference type="Proteomes" id="UP000516320">
    <property type="component" value="Chromosome"/>
</dbReference>
<evidence type="ECO:0000313" key="8">
    <source>
        <dbReference type="EMBL" id="QNQ90297.1"/>
    </source>
</evidence>
<comment type="similarity">
    <text evidence="2 7">Belongs to the OMP decarboxylase family. Type 2 subfamily.</text>
</comment>
<keyword evidence="4 7" id="KW-0665">Pyrimidine biosynthesis</keyword>
<dbReference type="InterPro" id="IPR011060">
    <property type="entry name" value="RibuloseP-bd_barrel"/>
</dbReference>
<dbReference type="EC" id="4.1.1.23" evidence="7"/>
<proteinExistence type="inferred from homology"/>
<keyword evidence="9" id="KW-1185">Reference proteome</keyword>
<dbReference type="PROSITE" id="PS00156">
    <property type="entry name" value="OMPDECASE"/>
    <property type="match status" value="1"/>
</dbReference>
<evidence type="ECO:0000256" key="3">
    <source>
        <dbReference type="ARBA" id="ARBA00022793"/>
    </source>
</evidence>
<name>A0A7H0SP22_9CORY</name>
<dbReference type="GO" id="GO:0006207">
    <property type="term" value="P:'de novo' pyrimidine nucleobase biosynthetic process"/>
    <property type="evidence" value="ECO:0007669"/>
    <property type="project" value="InterPro"/>
</dbReference>
<dbReference type="CDD" id="cd04725">
    <property type="entry name" value="OMP_decarboxylase_like"/>
    <property type="match status" value="1"/>
</dbReference>
<dbReference type="PANTHER" id="PTHR43375">
    <property type="entry name" value="OROTIDINE 5'-PHOSPHATE DECARBOXYLASE"/>
    <property type="match status" value="1"/>
</dbReference>
<dbReference type="Gene3D" id="3.20.20.70">
    <property type="entry name" value="Aldolase class I"/>
    <property type="match status" value="1"/>
</dbReference>
<sequence>MTPFGVRLLDLSAQRGRLCVGIDPHEQLLSDWGLDVSVDGLRRFSDICVEAFAEHAVLVKPQVAFYERFGSAGYHVLEETIRGLRAGGALVLADAKRGDIGSTMEGYAQAWLAPDAPLSCDALTLSPFLGVDSLEPAFRLAQTAGAGIFVLAATSNPEAKEIQQRSDASGCSVSQHIVDGLARRNAEAGHLVGSLGVVVGATLTQPPSLGSLNGPVLLPGVGAQGADHDDVARICAGVEKLAFPNISRGILRCGPDLSALRESFFRARESFPGV</sequence>
<dbReference type="GO" id="GO:0044205">
    <property type="term" value="P:'de novo' UMP biosynthetic process"/>
    <property type="evidence" value="ECO:0007669"/>
    <property type="project" value="UniProtKB-UniRule"/>
</dbReference>
<dbReference type="InterPro" id="IPR013785">
    <property type="entry name" value="Aldolase_TIM"/>
</dbReference>
<organism evidence="8 9">
    <name type="scientific">Corynebacterium poyangense</name>
    <dbReference type="NCBI Taxonomy" id="2684405"/>
    <lineage>
        <taxon>Bacteria</taxon>
        <taxon>Bacillati</taxon>
        <taxon>Actinomycetota</taxon>
        <taxon>Actinomycetes</taxon>
        <taxon>Mycobacteriales</taxon>
        <taxon>Corynebacteriaceae</taxon>
        <taxon>Corynebacterium</taxon>
    </lineage>
</organism>
<dbReference type="RefSeq" id="WP_187973613.1">
    <property type="nucleotide sequence ID" value="NZ_CP046884.1"/>
</dbReference>
<dbReference type="PANTHER" id="PTHR43375:SF1">
    <property type="entry name" value="OROTIDINE 5'-PHOSPHATE DECARBOXYLASE"/>
    <property type="match status" value="1"/>
</dbReference>
<keyword evidence="3 7" id="KW-0210">Decarboxylase</keyword>
<dbReference type="AlphaFoldDB" id="A0A7H0SP22"/>
<feature type="active site" description="Proton donor" evidence="7">
    <location>
        <position position="96"/>
    </location>
</feature>
<dbReference type="Pfam" id="PF00215">
    <property type="entry name" value="OMPdecase"/>
    <property type="match status" value="1"/>
</dbReference>
<evidence type="ECO:0000313" key="9">
    <source>
        <dbReference type="Proteomes" id="UP000516320"/>
    </source>
</evidence>
<evidence type="ECO:0000256" key="7">
    <source>
        <dbReference type="HAMAP-Rule" id="MF_01215"/>
    </source>
</evidence>
<dbReference type="NCBIfam" id="TIGR02127">
    <property type="entry name" value="pyrF_sub2"/>
    <property type="match status" value="1"/>
</dbReference>
<dbReference type="InterPro" id="IPR011995">
    <property type="entry name" value="OMPdecase_type-2"/>
</dbReference>
<dbReference type="UniPathway" id="UPA00070">
    <property type="reaction ID" value="UER00120"/>
</dbReference>
<reference evidence="8 9" key="1">
    <citation type="submission" date="2019-12" db="EMBL/GenBank/DDBJ databases">
        <title>Corynebacterium sp. nov., isolated from feces of the Anser Albifrons in China.</title>
        <authorList>
            <person name="Liu Q."/>
        </authorList>
    </citation>
    <scope>NUCLEOTIDE SEQUENCE [LARGE SCALE GENOMIC DNA]</scope>
    <source>
        <strain evidence="8 9">4H37-19</strain>
    </source>
</reference>
<dbReference type="SUPFAM" id="SSF51366">
    <property type="entry name" value="Ribulose-phoshate binding barrel"/>
    <property type="match status" value="1"/>
</dbReference>
<gene>
    <name evidence="7 8" type="primary">pyrF</name>
    <name evidence="8" type="ORF">GP475_06320</name>
</gene>
<evidence type="ECO:0000256" key="4">
    <source>
        <dbReference type="ARBA" id="ARBA00022975"/>
    </source>
</evidence>
<evidence type="ECO:0000256" key="2">
    <source>
        <dbReference type="ARBA" id="ARBA00008847"/>
    </source>
</evidence>
<evidence type="ECO:0000256" key="1">
    <source>
        <dbReference type="ARBA" id="ARBA00004861"/>
    </source>
</evidence>
<dbReference type="SMART" id="SM00934">
    <property type="entry name" value="OMPdecase"/>
    <property type="match status" value="1"/>
</dbReference>
<dbReference type="GO" id="GO:0004590">
    <property type="term" value="F:orotidine-5'-phosphate decarboxylase activity"/>
    <property type="evidence" value="ECO:0007669"/>
    <property type="project" value="UniProtKB-UniRule"/>
</dbReference>
<accession>A0A7H0SP22</accession>
<dbReference type="InterPro" id="IPR001754">
    <property type="entry name" value="OMPdeCOase_dom"/>
</dbReference>
<dbReference type="KEGG" id="cpoy:GP475_06320"/>
<evidence type="ECO:0000256" key="6">
    <source>
        <dbReference type="ARBA" id="ARBA00049157"/>
    </source>
</evidence>
<dbReference type="InterPro" id="IPR018089">
    <property type="entry name" value="OMPdecase_AS"/>
</dbReference>
<dbReference type="HAMAP" id="MF_01215">
    <property type="entry name" value="OMPdecase_type2"/>
    <property type="match status" value="1"/>
</dbReference>
<dbReference type="EMBL" id="CP046884">
    <property type="protein sequence ID" value="QNQ90297.1"/>
    <property type="molecule type" value="Genomic_DNA"/>
</dbReference>
<protein>
    <recommendedName>
        <fullName evidence="7">Orotidine 5'-phosphate decarboxylase</fullName>
        <ecNumber evidence="7">4.1.1.23</ecNumber>
    </recommendedName>
    <alternativeName>
        <fullName evidence="7">OMP decarboxylase</fullName>
        <shortName evidence="7">OMPDCase</shortName>
        <shortName evidence="7">OMPdecase</shortName>
    </alternativeName>
</protein>
<evidence type="ECO:0000256" key="5">
    <source>
        <dbReference type="ARBA" id="ARBA00023239"/>
    </source>
</evidence>
<comment type="catalytic activity">
    <reaction evidence="6 7">
        <text>orotidine 5'-phosphate + H(+) = UMP + CO2</text>
        <dbReference type="Rhea" id="RHEA:11596"/>
        <dbReference type="ChEBI" id="CHEBI:15378"/>
        <dbReference type="ChEBI" id="CHEBI:16526"/>
        <dbReference type="ChEBI" id="CHEBI:57538"/>
        <dbReference type="ChEBI" id="CHEBI:57865"/>
        <dbReference type="EC" id="4.1.1.23"/>
    </reaction>
</comment>
<comment type="pathway">
    <text evidence="1 7">Pyrimidine metabolism; UMP biosynthesis via de novo pathway; UMP from orotate: step 2/2.</text>
</comment>
<keyword evidence="5 7" id="KW-0456">Lyase</keyword>